<dbReference type="AlphaFoldDB" id="A0A2H1G6Q1"/>
<sequence length="163" mass="18382">MGAGPQVSPKLAPTTQRIVSYTDKYFAGWVSYFYDAALETAGLETMPVLTVPESIASVTMMRARDAREHPNETTRLNVISHKVRDHTHLAIVIMIWRDFLIPAASNALMEMIDRDYEKLRLATKGVNPDNMEDEEREEPVSDDDKEVHVGHGLTSKIRLQPTC</sequence>
<evidence type="ECO:0000313" key="3">
    <source>
        <dbReference type="Proteomes" id="UP000245764"/>
    </source>
</evidence>
<feature type="compositionally biased region" description="Acidic residues" evidence="1">
    <location>
        <begin position="130"/>
        <end position="144"/>
    </location>
</feature>
<reference evidence="3" key="1">
    <citation type="submission" date="2017-05" db="EMBL/GenBank/DDBJ databases">
        <authorList>
            <person name="Song R."/>
            <person name="Chenine A.L."/>
            <person name="Ruprecht R.M."/>
        </authorList>
    </citation>
    <scope>NUCLEOTIDE SEQUENCE [LARGE SCALE GENOMIC DNA]</scope>
</reference>
<proteinExistence type="predicted"/>
<dbReference type="EMBL" id="LT854255">
    <property type="protein sequence ID" value="SMR49224.1"/>
    <property type="molecule type" value="Genomic_DNA"/>
</dbReference>
<name>A0A2H1G6Q1_ZYMTR</name>
<gene>
    <name evidence="2" type="ORF">ZT1E4_G4616</name>
</gene>
<evidence type="ECO:0000256" key="1">
    <source>
        <dbReference type="SAM" id="MobiDB-lite"/>
    </source>
</evidence>
<accession>A0A2H1G6Q1</accession>
<feature type="region of interest" description="Disordered" evidence="1">
    <location>
        <begin position="127"/>
        <end position="163"/>
    </location>
</feature>
<dbReference type="Proteomes" id="UP000245764">
    <property type="component" value="Chromosome 3"/>
</dbReference>
<organism evidence="2 3">
    <name type="scientific">Zymoseptoria tritici ST99CH_1E4</name>
    <dbReference type="NCBI Taxonomy" id="1276532"/>
    <lineage>
        <taxon>Eukaryota</taxon>
        <taxon>Fungi</taxon>
        <taxon>Dikarya</taxon>
        <taxon>Ascomycota</taxon>
        <taxon>Pezizomycotina</taxon>
        <taxon>Dothideomycetes</taxon>
        <taxon>Dothideomycetidae</taxon>
        <taxon>Mycosphaerellales</taxon>
        <taxon>Mycosphaerellaceae</taxon>
        <taxon>Zymoseptoria</taxon>
    </lineage>
</organism>
<evidence type="ECO:0000313" key="2">
    <source>
        <dbReference type="EMBL" id="SMR49224.1"/>
    </source>
</evidence>
<protein>
    <submittedName>
        <fullName evidence="2">Uncharacterized protein</fullName>
    </submittedName>
</protein>